<name>A0A9J6BFI5_POLVA</name>
<proteinExistence type="predicted"/>
<accession>A0A9J6BFI5</accession>
<dbReference type="Proteomes" id="UP001107558">
    <property type="component" value="Chromosome 4"/>
</dbReference>
<sequence length="107" mass="12921">MSERPQNFAFIYEHHYTEKIQPEQYKFEEEKFSNKKKPIFDLGRETRVLNIGHNNNYSGQVNIITNCQNTGNSYTEKNNCQKTTSKFRICIKKFFVRNENFRKKNEK</sequence>
<reference evidence="1" key="1">
    <citation type="submission" date="2021-03" db="EMBL/GenBank/DDBJ databases">
        <title>Chromosome level genome of the anhydrobiotic midge Polypedilum vanderplanki.</title>
        <authorList>
            <person name="Yoshida Y."/>
            <person name="Kikawada T."/>
            <person name="Gusev O."/>
        </authorList>
    </citation>
    <scope>NUCLEOTIDE SEQUENCE</scope>
    <source>
        <strain evidence="1">NIAS01</strain>
        <tissue evidence="1">Whole body or cell culture</tissue>
    </source>
</reference>
<evidence type="ECO:0000313" key="1">
    <source>
        <dbReference type="EMBL" id="KAG5668384.1"/>
    </source>
</evidence>
<evidence type="ECO:0000313" key="2">
    <source>
        <dbReference type="Proteomes" id="UP001107558"/>
    </source>
</evidence>
<comment type="caution">
    <text evidence="1">The sequence shown here is derived from an EMBL/GenBank/DDBJ whole genome shotgun (WGS) entry which is preliminary data.</text>
</comment>
<dbReference type="AlphaFoldDB" id="A0A9J6BFI5"/>
<gene>
    <name evidence="1" type="ORF">PVAND_016324</name>
</gene>
<dbReference type="EMBL" id="JADBJN010000004">
    <property type="protein sequence ID" value="KAG5668384.1"/>
    <property type="molecule type" value="Genomic_DNA"/>
</dbReference>
<organism evidence="1 2">
    <name type="scientific">Polypedilum vanderplanki</name>
    <name type="common">Sleeping chironomid midge</name>
    <dbReference type="NCBI Taxonomy" id="319348"/>
    <lineage>
        <taxon>Eukaryota</taxon>
        <taxon>Metazoa</taxon>
        <taxon>Ecdysozoa</taxon>
        <taxon>Arthropoda</taxon>
        <taxon>Hexapoda</taxon>
        <taxon>Insecta</taxon>
        <taxon>Pterygota</taxon>
        <taxon>Neoptera</taxon>
        <taxon>Endopterygota</taxon>
        <taxon>Diptera</taxon>
        <taxon>Nematocera</taxon>
        <taxon>Chironomoidea</taxon>
        <taxon>Chironomidae</taxon>
        <taxon>Chironominae</taxon>
        <taxon>Polypedilum</taxon>
        <taxon>Polypedilum</taxon>
    </lineage>
</organism>
<protein>
    <submittedName>
        <fullName evidence="1">Uncharacterized protein</fullName>
    </submittedName>
</protein>
<keyword evidence="2" id="KW-1185">Reference proteome</keyword>